<dbReference type="EMBL" id="LEKV01005121">
    <property type="protein sequence ID" value="KVH89969.1"/>
    <property type="molecule type" value="Genomic_DNA"/>
</dbReference>
<dbReference type="PANTHER" id="PTHR34683">
    <property type="entry name" value="EXPRESSED PROTEIN-RELATED"/>
    <property type="match status" value="1"/>
</dbReference>
<evidence type="ECO:0000313" key="2">
    <source>
        <dbReference type="Proteomes" id="UP000243975"/>
    </source>
</evidence>
<sequence length="130" mass="14298">MVAGSSGGDERKKCCIYIYKRVGVSKSNERGDKTPYIAVWQGVEQDTRIHRDPAVLVGFRPITIMMKVSCSTIVASLLAASTAALSSSHSNPNLQELRGRIGEESSLEKEKFAPRFDGLRFIETLVTAHK</sequence>
<organism evidence="1 2">
    <name type="scientific">Cynara cardunculus var. scolymus</name>
    <name type="common">Globe artichoke</name>
    <name type="synonym">Cynara scolymus</name>
    <dbReference type="NCBI Taxonomy" id="59895"/>
    <lineage>
        <taxon>Eukaryota</taxon>
        <taxon>Viridiplantae</taxon>
        <taxon>Streptophyta</taxon>
        <taxon>Embryophyta</taxon>
        <taxon>Tracheophyta</taxon>
        <taxon>Spermatophyta</taxon>
        <taxon>Magnoliopsida</taxon>
        <taxon>eudicotyledons</taxon>
        <taxon>Gunneridae</taxon>
        <taxon>Pentapetalae</taxon>
        <taxon>asterids</taxon>
        <taxon>campanulids</taxon>
        <taxon>Asterales</taxon>
        <taxon>Asteraceae</taxon>
        <taxon>Carduoideae</taxon>
        <taxon>Cardueae</taxon>
        <taxon>Carduinae</taxon>
        <taxon>Cynara</taxon>
    </lineage>
</organism>
<proteinExistence type="predicted"/>
<comment type="caution">
    <text evidence="1">The sequence shown here is derived from an EMBL/GenBank/DDBJ whole genome shotgun (WGS) entry which is preliminary data.</text>
</comment>
<keyword evidence="2" id="KW-1185">Reference proteome</keyword>
<evidence type="ECO:0000313" key="1">
    <source>
        <dbReference type="EMBL" id="KVH89969.1"/>
    </source>
</evidence>
<protein>
    <submittedName>
        <fullName evidence="1">Uncharacterized protein</fullName>
    </submittedName>
</protein>
<accession>A0A103XFZ8</accession>
<dbReference type="Gramene" id="KVH89969">
    <property type="protein sequence ID" value="KVH89969"/>
    <property type="gene ID" value="Ccrd_008037"/>
</dbReference>
<dbReference type="AlphaFoldDB" id="A0A103XFZ8"/>
<dbReference type="Proteomes" id="UP000243975">
    <property type="component" value="Unassembled WGS sequence"/>
</dbReference>
<dbReference type="PANTHER" id="PTHR34683:SF3">
    <property type="entry name" value="CASP-LIKE PROTEIN"/>
    <property type="match status" value="1"/>
</dbReference>
<reference evidence="1 2" key="1">
    <citation type="journal article" date="2016" name="Sci. Rep.">
        <title>The genome sequence of the outbreeding globe artichoke constructed de novo incorporating a phase-aware low-pass sequencing strategy of F1 progeny.</title>
        <authorList>
            <person name="Scaglione D."/>
            <person name="Reyes-Chin-Wo S."/>
            <person name="Acquadro A."/>
            <person name="Froenicke L."/>
            <person name="Portis E."/>
            <person name="Beitel C."/>
            <person name="Tirone M."/>
            <person name="Mauro R."/>
            <person name="Lo Monaco A."/>
            <person name="Mauromicale G."/>
            <person name="Faccioli P."/>
            <person name="Cattivelli L."/>
            <person name="Rieseberg L."/>
            <person name="Michelmore R."/>
            <person name="Lanteri S."/>
        </authorList>
    </citation>
    <scope>NUCLEOTIDE SEQUENCE [LARGE SCALE GENOMIC DNA]</scope>
    <source>
        <strain evidence="1">2C</strain>
    </source>
</reference>
<gene>
    <name evidence="1" type="ORF">Ccrd_008037</name>
</gene>
<name>A0A103XFZ8_CYNCS</name>